<reference evidence="1 2" key="1">
    <citation type="journal article" date="2019" name="Genome Biol. Evol.">
        <title>Insights into the evolution of the New World diploid cottons (Gossypium, subgenus Houzingenia) based on genome sequencing.</title>
        <authorList>
            <person name="Grover C.E."/>
            <person name="Arick M.A. 2nd"/>
            <person name="Thrash A."/>
            <person name="Conover J.L."/>
            <person name="Sanders W.S."/>
            <person name="Peterson D.G."/>
            <person name="Frelichowski J.E."/>
            <person name="Scheffler J.A."/>
            <person name="Scheffler B.E."/>
            <person name="Wendel J.F."/>
        </authorList>
    </citation>
    <scope>NUCLEOTIDE SEQUENCE [LARGE SCALE GENOMIC DNA]</scope>
    <source>
        <strain evidence="1">8</strain>
        <tissue evidence="1">Leaf</tissue>
    </source>
</reference>
<dbReference type="Proteomes" id="UP000593568">
    <property type="component" value="Unassembled WGS sequence"/>
</dbReference>
<dbReference type="InterPro" id="IPR039741">
    <property type="entry name" value="UDP-sugar_pyrophosphorylase"/>
</dbReference>
<evidence type="ECO:0008006" key="3">
    <source>
        <dbReference type="Google" id="ProtNLM"/>
    </source>
</evidence>
<dbReference type="SUPFAM" id="SSF53448">
    <property type="entry name" value="Nucleotide-diphospho-sugar transferases"/>
    <property type="match status" value="1"/>
</dbReference>
<proteinExistence type="predicted"/>
<organism evidence="1 2">
    <name type="scientific">Gossypium trilobum</name>
    <dbReference type="NCBI Taxonomy" id="34281"/>
    <lineage>
        <taxon>Eukaryota</taxon>
        <taxon>Viridiplantae</taxon>
        <taxon>Streptophyta</taxon>
        <taxon>Embryophyta</taxon>
        <taxon>Tracheophyta</taxon>
        <taxon>Spermatophyta</taxon>
        <taxon>Magnoliopsida</taxon>
        <taxon>eudicotyledons</taxon>
        <taxon>Gunneridae</taxon>
        <taxon>Pentapetalae</taxon>
        <taxon>rosids</taxon>
        <taxon>malvids</taxon>
        <taxon>Malvales</taxon>
        <taxon>Malvaceae</taxon>
        <taxon>Malvoideae</taxon>
        <taxon>Gossypium</taxon>
    </lineage>
</organism>
<accession>A0A7J9DU08</accession>
<gene>
    <name evidence="1" type="ORF">Gotri_013594</name>
</gene>
<dbReference type="Gene3D" id="3.90.550.10">
    <property type="entry name" value="Spore Coat Polysaccharide Biosynthesis Protein SpsA, Chain A"/>
    <property type="match status" value="1"/>
</dbReference>
<dbReference type="FunFam" id="2.160.10.30:FF:000001">
    <property type="entry name" value="UDP-sugar pyrophosphorylase"/>
    <property type="match status" value="1"/>
</dbReference>
<dbReference type="InterPro" id="IPR029044">
    <property type="entry name" value="Nucleotide-diphossugar_trans"/>
</dbReference>
<dbReference type="GO" id="GO:0003977">
    <property type="term" value="F:UDP-N-acetylglucosamine diphosphorylase activity"/>
    <property type="evidence" value="ECO:0007669"/>
    <property type="project" value="TreeGrafter"/>
</dbReference>
<keyword evidence="2" id="KW-1185">Reference proteome</keyword>
<dbReference type="PANTHER" id="PTHR11952:SF9">
    <property type="entry name" value="UDP-SUGAR PYROPHOSPHORYLASE"/>
    <property type="match status" value="1"/>
</dbReference>
<evidence type="ECO:0000313" key="2">
    <source>
        <dbReference type="Proteomes" id="UP000593568"/>
    </source>
</evidence>
<evidence type="ECO:0000313" key="1">
    <source>
        <dbReference type="EMBL" id="MBA0764230.1"/>
    </source>
</evidence>
<name>A0A7J9DU08_9ROSI</name>
<sequence>MILELGPYIKELTKTGGAIKEFVNPKYKDASKTSFKSSTRLECMMQDYPKTLPPSARVGFTVMDTWLAYAPVKNNPEDAAKVPKGNPYHSATSGEMAIYCANSLILKKAGVQVQDPVQQVFNGQEVEVWPRVTWKPKWGITFAEIKSKVSGSCSISQRSTMALKGRDIFLENLTLDGALIINSTDGAEVKVGGSIKNKGWLIERVDYKDTAFPEELRIRGFRMEKKEQLEETYSQPGKYALKP</sequence>
<protein>
    <recommendedName>
        <fullName evidence="3">UDP-sugar pyrophosphorylase</fullName>
    </recommendedName>
</protein>
<dbReference type="GO" id="GO:0006048">
    <property type="term" value="P:UDP-N-acetylglucosamine biosynthetic process"/>
    <property type="evidence" value="ECO:0007669"/>
    <property type="project" value="TreeGrafter"/>
</dbReference>
<dbReference type="EMBL" id="JABEZW010000004">
    <property type="protein sequence ID" value="MBA0764230.1"/>
    <property type="molecule type" value="Genomic_DNA"/>
</dbReference>
<comment type="caution">
    <text evidence="1">The sequence shown here is derived from an EMBL/GenBank/DDBJ whole genome shotgun (WGS) entry which is preliminary data.</text>
</comment>
<dbReference type="AlphaFoldDB" id="A0A7J9DU08"/>
<dbReference type="Gene3D" id="2.160.10.30">
    <property type="match status" value="1"/>
</dbReference>
<dbReference type="PANTHER" id="PTHR11952">
    <property type="entry name" value="UDP- GLUCOSE PYROPHOSPHORYLASE"/>
    <property type="match status" value="1"/>
</dbReference>